<feature type="region of interest" description="Disordered" evidence="1">
    <location>
        <begin position="1"/>
        <end position="27"/>
    </location>
</feature>
<feature type="compositionally biased region" description="Basic and acidic residues" evidence="1">
    <location>
        <begin position="254"/>
        <end position="279"/>
    </location>
</feature>
<gene>
    <name evidence="2" type="ORF">A4A49_38251</name>
</gene>
<accession>A0A1J6JZT3</accession>
<dbReference type="Gramene" id="OIT21948">
    <property type="protein sequence ID" value="OIT21948"/>
    <property type="gene ID" value="A4A49_38251"/>
</dbReference>
<feature type="region of interest" description="Disordered" evidence="1">
    <location>
        <begin position="254"/>
        <end position="306"/>
    </location>
</feature>
<keyword evidence="3" id="KW-1185">Reference proteome</keyword>
<sequence>MDPPDGVSLARLDGQSIPDPPNIQSTEATDGKLSYATKVSTSKQFPAAPNQNARESVIATQTIHNRMSAVLLKASDYYGIMAAERRLTIVDRFLKPRPQIDRIRSKFKELISIKGSVKIEVYDNYNVFLDFTNEDDFNFVCGTGVGTAIGITFPYAYVAVCQTGGQRCWTPLEMDLATRGKTRPSMAKVRIEIDLLKQQPDSVYVGQIYDDTPQRGFVQKLEYEDVPKYCKHYRKLGHNMINCRVLERKREMEKKDQEAKHGKEVNFETKEDGQEKDNKVGVNSDDQPSDEKRAENQERVQSIKGRTTIKVKAMRKKKVPKKKSKVTFKHVKSSANTKNNGAIEIAMNEPQENNSRMNTQVHVNKSDDQVQNGDDGSTNVTEKQAKMRLKKLSKNRAILVAPKKTKLLTGRCISMNH</sequence>
<evidence type="ECO:0000256" key="1">
    <source>
        <dbReference type="SAM" id="MobiDB-lite"/>
    </source>
</evidence>
<comment type="caution">
    <text evidence="2">The sequence shown here is derived from an EMBL/GenBank/DDBJ whole genome shotgun (WGS) entry which is preliminary data.</text>
</comment>
<dbReference type="Proteomes" id="UP000187609">
    <property type="component" value="Unassembled WGS sequence"/>
</dbReference>
<evidence type="ECO:0000313" key="3">
    <source>
        <dbReference type="Proteomes" id="UP000187609"/>
    </source>
</evidence>
<dbReference type="PANTHER" id="PTHR31286">
    <property type="entry name" value="GLYCINE-RICH CELL WALL STRUCTURAL PROTEIN 1.8-LIKE"/>
    <property type="match status" value="1"/>
</dbReference>
<dbReference type="InterPro" id="IPR040256">
    <property type="entry name" value="At4g02000-like"/>
</dbReference>
<proteinExistence type="predicted"/>
<evidence type="ECO:0000313" key="2">
    <source>
        <dbReference type="EMBL" id="OIT21948.1"/>
    </source>
</evidence>
<protein>
    <recommendedName>
        <fullName evidence="4">DUF4283 domain-containing protein</fullName>
    </recommendedName>
</protein>
<dbReference type="EMBL" id="MJEQ01003985">
    <property type="protein sequence ID" value="OIT21948.1"/>
    <property type="molecule type" value="Genomic_DNA"/>
</dbReference>
<organism evidence="2 3">
    <name type="scientific">Nicotiana attenuata</name>
    <name type="common">Coyote tobacco</name>
    <dbReference type="NCBI Taxonomy" id="49451"/>
    <lineage>
        <taxon>Eukaryota</taxon>
        <taxon>Viridiplantae</taxon>
        <taxon>Streptophyta</taxon>
        <taxon>Embryophyta</taxon>
        <taxon>Tracheophyta</taxon>
        <taxon>Spermatophyta</taxon>
        <taxon>Magnoliopsida</taxon>
        <taxon>eudicotyledons</taxon>
        <taxon>Gunneridae</taxon>
        <taxon>Pentapetalae</taxon>
        <taxon>asterids</taxon>
        <taxon>lamiids</taxon>
        <taxon>Solanales</taxon>
        <taxon>Solanaceae</taxon>
        <taxon>Nicotianoideae</taxon>
        <taxon>Nicotianeae</taxon>
        <taxon>Nicotiana</taxon>
    </lineage>
</organism>
<feature type="compositionally biased region" description="Basic and acidic residues" evidence="1">
    <location>
        <begin position="289"/>
        <end position="298"/>
    </location>
</feature>
<dbReference type="AlphaFoldDB" id="A0A1J6JZT3"/>
<dbReference type="OMA" id="HDITNCK"/>
<dbReference type="PANTHER" id="PTHR31286:SF164">
    <property type="entry name" value="ZINC FINGER, CCHC-TYPE"/>
    <property type="match status" value="1"/>
</dbReference>
<evidence type="ECO:0008006" key="4">
    <source>
        <dbReference type="Google" id="ProtNLM"/>
    </source>
</evidence>
<name>A0A1J6JZT3_NICAT</name>
<reference evidence="2" key="1">
    <citation type="submission" date="2016-11" db="EMBL/GenBank/DDBJ databases">
        <title>The genome of Nicotiana attenuata.</title>
        <authorList>
            <person name="Xu S."/>
            <person name="Brockmoeller T."/>
            <person name="Gaquerel E."/>
            <person name="Navarro A."/>
            <person name="Kuhl H."/>
            <person name="Gase K."/>
            <person name="Ling Z."/>
            <person name="Zhou W."/>
            <person name="Kreitzer C."/>
            <person name="Stanke M."/>
            <person name="Tang H."/>
            <person name="Lyons E."/>
            <person name="Pandey P."/>
            <person name="Pandey S.P."/>
            <person name="Timmermann B."/>
            <person name="Baldwin I.T."/>
        </authorList>
    </citation>
    <scope>NUCLEOTIDE SEQUENCE [LARGE SCALE GENOMIC DNA]</scope>
    <source>
        <strain evidence="2">UT</strain>
    </source>
</reference>